<reference evidence="1" key="1">
    <citation type="submission" date="2021-01" db="EMBL/GenBank/DDBJ databases">
        <title>Phytophthora aleatoria, a newly-described species from Pinus radiata is distinct from Phytophthora cactorum isolates based on comparative genomics.</title>
        <authorList>
            <person name="Mcdougal R."/>
            <person name="Panda P."/>
            <person name="Williams N."/>
            <person name="Studholme D.J."/>
        </authorList>
    </citation>
    <scope>NUCLEOTIDE SEQUENCE</scope>
    <source>
        <strain evidence="1">NZFS 3830</strain>
    </source>
</reference>
<dbReference type="Proteomes" id="UP000688947">
    <property type="component" value="Unassembled WGS sequence"/>
</dbReference>
<dbReference type="EMBL" id="JAENGZ010001270">
    <property type="protein sequence ID" value="KAG6949293.1"/>
    <property type="molecule type" value="Genomic_DNA"/>
</dbReference>
<dbReference type="OrthoDB" id="10559358at2759"/>
<accession>A0A8T1TXF7</accession>
<proteinExistence type="predicted"/>
<protein>
    <submittedName>
        <fullName evidence="1">Uncharacterized protein</fullName>
    </submittedName>
</protein>
<dbReference type="AlphaFoldDB" id="A0A8T1TXF7"/>
<dbReference type="VEuPathDB" id="FungiDB:PC110_g16519"/>
<evidence type="ECO:0000313" key="1">
    <source>
        <dbReference type="EMBL" id="KAG6949293.1"/>
    </source>
</evidence>
<sequence>STCTRGQIPTHYSQSVNTDRRWACHWPRLRLDFAHGELDGEAAFIFGKVWAQRYRRLAGIPSNELKALIKLNHDRHFLSGHGNEVVRTKKSTRDPFLYPPPTAQRSFHLNPDMLGRLKELASGSTEAPDCSSLLHVLGGMGAYDTDFGGGRKASYAGLPRLPVADGLVIIADPMYSKQGGLDVVLTLESKAVKAFSDQWHSLAL</sequence>
<organism evidence="1 2">
    <name type="scientific">Phytophthora cactorum</name>
    <dbReference type="NCBI Taxonomy" id="29920"/>
    <lineage>
        <taxon>Eukaryota</taxon>
        <taxon>Sar</taxon>
        <taxon>Stramenopiles</taxon>
        <taxon>Oomycota</taxon>
        <taxon>Peronosporomycetes</taxon>
        <taxon>Peronosporales</taxon>
        <taxon>Peronosporaceae</taxon>
        <taxon>Phytophthora</taxon>
    </lineage>
</organism>
<comment type="caution">
    <text evidence="1">The sequence shown here is derived from an EMBL/GenBank/DDBJ whole genome shotgun (WGS) entry which is preliminary data.</text>
</comment>
<gene>
    <name evidence="1" type="ORF">JG687_00014970</name>
</gene>
<feature type="non-terminal residue" evidence="1">
    <location>
        <position position="204"/>
    </location>
</feature>
<evidence type="ECO:0000313" key="2">
    <source>
        <dbReference type="Proteomes" id="UP000688947"/>
    </source>
</evidence>
<name>A0A8T1TXF7_9STRA</name>